<comment type="caution">
    <text evidence="2">The sequence shown here is derived from an EMBL/GenBank/DDBJ whole genome shotgun (WGS) entry which is preliminary data.</text>
</comment>
<reference evidence="3" key="1">
    <citation type="submission" date="2017-09" db="EMBL/GenBank/DDBJ databases">
        <title>Depth-based differentiation of microbial function through sediment-hosted aquifers and enrichment of novel symbionts in the deep terrestrial subsurface.</title>
        <authorList>
            <person name="Probst A.J."/>
            <person name="Ladd B."/>
            <person name="Jarett J.K."/>
            <person name="Geller-Mcgrath D.E."/>
            <person name="Sieber C.M.K."/>
            <person name="Emerson J.B."/>
            <person name="Anantharaman K."/>
            <person name="Thomas B.C."/>
            <person name="Malmstrom R."/>
            <person name="Stieglmeier M."/>
            <person name="Klingl A."/>
            <person name="Woyke T."/>
            <person name="Ryan C.M."/>
            <person name="Banfield J.F."/>
        </authorList>
    </citation>
    <scope>NUCLEOTIDE SEQUENCE [LARGE SCALE GENOMIC DNA]</scope>
</reference>
<evidence type="ECO:0000256" key="1">
    <source>
        <dbReference type="SAM" id="MobiDB-lite"/>
    </source>
</evidence>
<gene>
    <name evidence="2" type="ORF">COU20_00265</name>
</gene>
<evidence type="ECO:0000313" key="2">
    <source>
        <dbReference type="EMBL" id="PIR82844.1"/>
    </source>
</evidence>
<dbReference type="AlphaFoldDB" id="A0A2H0U8W6"/>
<feature type="compositionally biased region" description="Basic and acidic residues" evidence="1">
    <location>
        <begin position="19"/>
        <end position="53"/>
    </location>
</feature>
<evidence type="ECO:0000313" key="3">
    <source>
        <dbReference type="Proteomes" id="UP000231379"/>
    </source>
</evidence>
<sequence>MLRDDEQQGTSNRGFASMDEEKQREIASKGGKAAHEKGTAHEFNSEEAREAGRKGGRARGSSSESDME</sequence>
<organism evidence="2 3">
    <name type="scientific">Candidatus Kaiserbacteria bacterium CG10_big_fil_rev_8_21_14_0_10_59_10</name>
    <dbReference type="NCBI Taxonomy" id="1974612"/>
    <lineage>
        <taxon>Bacteria</taxon>
        <taxon>Candidatus Kaiseribacteriota</taxon>
    </lineage>
</organism>
<dbReference type="Pfam" id="PF10685">
    <property type="entry name" value="KGG"/>
    <property type="match status" value="2"/>
</dbReference>
<name>A0A2H0U8W6_9BACT</name>
<dbReference type="EMBL" id="PFBM01000004">
    <property type="protein sequence ID" value="PIR82844.1"/>
    <property type="molecule type" value="Genomic_DNA"/>
</dbReference>
<feature type="region of interest" description="Disordered" evidence="1">
    <location>
        <begin position="1"/>
        <end position="68"/>
    </location>
</feature>
<proteinExistence type="predicted"/>
<dbReference type="Proteomes" id="UP000231379">
    <property type="component" value="Unassembled WGS sequence"/>
</dbReference>
<feature type="compositionally biased region" description="Low complexity" evidence="1">
    <location>
        <begin position="59"/>
        <end position="68"/>
    </location>
</feature>
<dbReference type="InterPro" id="IPR019626">
    <property type="entry name" value="Stress-induced_KGG_rpt"/>
</dbReference>
<protein>
    <submittedName>
        <fullName evidence="2">General stress protein</fullName>
    </submittedName>
</protein>
<accession>A0A2H0U8W6</accession>